<reference evidence="4 5" key="1">
    <citation type="submission" date="2020-04" db="EMBL/GenBank/DDBJ databases">
        <title>Thermobifida alba genome sequencing and assembly.</title>
        <authorList>
            <person name="Luzics S."/>
            <person name="Horvath B."/>
            <person name="Nagy I."/>
            <person name="Toth A."/>
            <person name="Nagy I."/>
            <person name="Kukolya J."/>
        </authorList>
    </citation>
    <scope>NUCLEOTIDE SEQUENCE [LARGE SCALE GENOMIC DNA]</scope>
    <source>
        <strain evidence="4 5">DSM 43795</strain>
    </source>
</reference>
<dbReference type="PANTHER" id="PTHR34473">
    <property type="entry name" value="UPF0699 TRANSMEMBRANE PROTEIN YDBS"/>
    <property type="match status" value="1"/>
</dbReference>
<keyword evidence="2" id="KW-1133">Transmembrane helix</keyword>
<organism evidence="4 5">
    <name type="scientific">Thermobifida alba</name>
    <name type="common">Thermomonospora alba</name>
    <dbReference type="NCBI Taxonomy" id="53522"/>
    <lineage>
        <taxon>Bacteria</taxon>
        <taxon>Bacillati</taxon>
        <taxon>Actinomycetota</taxon>
        <taxon>Actinomycetes</taxon>
        <taxon>Streptosporangiales</taxon>
        <taxon>Nocardiopsidaceae</taxon>
        <taxon>Thermobifida</taxon>
    </lineage>
</organism>
<feature type="transmembrane region" description="Helical" evidence="2">
    <location>
        <begin position="260"/>
        <end position="293"/>
    </location>
</feature>
<evidence type="ECO:0000256" key="2">
    <source>
        <dbReference type="SAM" id="Phobius"/>
    </source>
</evidence>
<feature type="domain" description="YdbS-like PH" evidence="3">
    <location>
        <begin position="444"/>
        <end position="504"/>
    </location>
</feature>
<keyword evidence="2" id="KW-0472">Membrane</keyword>
<dbReference type="InterPro" id="IPR014529">
    <property type="entry name" value="UCP026631"/>
</dbReference>
<dbReference type="PIRSF" id="PIRSF026631">
    <property type="entry name" value="UCP026631"/>
    <property type="match status" value="1"/>
</dbReference>
<keyword evidence="2" id="KW-0812">Transmembrane</keyword>
<gene>
    <name evidence="4" type="ORF">FOF52_09440</name>
</gene>
<feature type="domain" description="YdbS-like PH" evidence="3">
    <location>
        <begin position="86"/>
        <end position="165"/>
    </location>
</feature>
<feature type="domain" description="YdbS-like PH" evidence="3">
    <location>
        <begin position="297"/>
        <end position="374"/>
    </location>
</feature>
<dbReference type="InterPro" id="IPR005182">
    <property type="entry name" value="YdbS-like_PH"/>
</dbReference>
<protein>
    <submittedName>
        <fullName evidence="4">PH domain-containing protein</fullName>
    </submittedName>
</protein>
<dbReference type="RefSeq" id="WP_248593464.1">
    <property type="nucleotide sequence ID" value="NZ_BAABEB010000006.1"/>
</dbReference>
<feature type="transmembrane region" description="Helical" evidence="2">
    <location>
        <begin position="405"/>
        <end position="431"/>
    </location>
</feature>
<keyword evidence="5" id="KW-1185">Reference proteome</keyword>
<name>A0ABY4L4C1_THEAE</name>
<evidence type="ECO:0000313" key="5">
    <source>
        <dbReference type="Proteomes" id="UP000832041"/>
    </source>
</evidence>
<sequence length="548" mass="58592">MSADRDPRPDQAGPEPAEAASTVPEPSADTERRLSPLTVATTTINHARSAAVPVLVALFAGDFNPWVLGGTVATAVLLVVSGIVRYLTVRYRVTEERMEIRSGLVSRTRRTIPLERIRGVDVTSTLLHRLFGLAVVRVDAAAGGTTEQEEAKLDAVAAADAERLRVELLRRRSLLVERGTAASAGAGAEPSEETRAGPGTADAVHFRMPPRWYSYAVLSPGYLLTPFAVLATLFGFLSQFVDSTAVGGYLVDRADTVWRFVASGWGALLAAATGAVVLLAVAMPLFAVASYVINQWRFTLRRHGDALITERGLFTRHSVTLEYRRIHGHELRDNPVQRLWSLVRLSAIVTGLGRAATRSALLPLGPRAEVERIVAQALRPFEGRLVAHPSAARSRRLFRAVAPPLVLAVAAAALGWLWAAGALLAVALLGVPLGLDRYRSLGHGYDGRQVSVRSGSLSRTQATVARSAVIGWQWRQSLFQRRAGVATLKVTVGAGSGGYDAVDADFAESVGFARDVTPELVAPFLVDPRADGRGSAAAGPRLHGRSDG</sequence>
<feature type="transmembrane region" description="Helical" evidence="2">
    <location>
        <begin position="66"/>
        <end position="88"/>
    </location>
</feature>
<dbReference type="Proteomes" id="UP000832041">
    <property type="component" value="Chromosome"/>
</dbReference>
<dbReference type="EMBL" id="CP051627">
    <property type="protein sequence ID" value="UPT21155.1"/>
    <property type="molecule type" value="Genomic_DNA"/>
</dbReference>
<dbReference type="Pfam" id="PF03703">
    <property type="entry name" value="bPH_2"/>
    <property type="match status" value="3"/>
</dbReference>
<dbReference type="PANTHER" id="PTHR34473:SF2">
    <property type="entry name" value="UPF0699 TRANSMEMBRANE PROTEIN YDBT"/>
    <property type="match status" value="1"/>
</dbReference>
<evidence type="ECO:0000259" key="3">
    <source>
        <dbReference type="Pfam" id="PF03703"/>
    </source>
</evidence>
<feature type="region of interest" description="Disordered" evidence="1">
    <location>
        <begin position="1"/>
        <end position="34"/>
    </location>
</feature>
<evidence type="ECO:0000256" key="1">
    <source>
        <dbReference type="SAM" id="MobiDB-lite"/>
    </source>
</evidence>
<accession>A0ABY4L4C1</accession>
<feature type="transmembrane region" description="Helical" evidence="2">
    <location>
        <begin position="215"/>
        <end position="240"/>
    </location>
</feature>
<evidence type="ECO:0000313" key="4">
    <source>
        <dbReference type="EMBL" id="UPT21155.1"/>
    </source>
</evidence>
<proteinExistence type="predicted"/>